<evidence type="ECO:0000313" key="1">
    <source>
        <dbReference type="EMBL" id="PSS29808.1"/>
    </source>
</evidence>
<reference evidence="1 2" key="1">
    <citation type="submission" date="2018-02" db="EMBL/GenBank/DDBJ databases">
        <title>Genome sequence of the basidiomycete white-rot fungus Phlebia centrifuga.</title>
        <authorList>
            <person name="Granchi Z."/>
            <person name="Peng M."/>
            <person name="de Vries R.P."/>
            <person name="Hilden K."/>
            <person name="Makela M.R."/>
            <person name="Grigoriev I."/>
            <person name="Riley R."/>
        </authorList>
    </citation>
    <scope>NUCLEOTIDE SEQUENCE [LARGE SCALE GENOMIC DNA]</scope>
    <source>
        <strain evidence="1 2">FBCC195</strain>
    </source>
</reference>
<proteinExistence type="predicted"/>
<keyword evidence="2" id="KW-1185">Reference proteome</keyword>
<gene>
    <name evidence="1" type="ORF">PHLCEN_2v2704</name>
</gene>
<dbReference type="EMBL" id="MLYV02000255">
    <property type="protein sequence ID" value="PSS29808.1"/>
    <property type="molecule type" value="Genomic_DNA"/>
</dbReference>
<organism evidence="1 2">
    <name type="scientific">Hermanssonia centrifuga</name>
    <dbReference type="NCBI Taxonomy" id="98765"/>
    <lineage>
        <taxon>Eukaryota</taxon>
        <taxon>Fungi</taxon>
        <taxon>Dikarya</taxon>
        <taxon>Basidiomycota</taxon>
        <taxon>Agaricomycotina</taxon>
        <taxon>Agaricomycetes</taxon>
        <taxon>Polyporales</taxon>
        <taxon>Meruliaceae</taxon>
        <taxon>Hermanssonia</taxon>
    </lineage>
</organism>
<dbReference type="Proteomes" id="UP000186601">
    <property type="component" value="Unassembled WGS sequence"/>
</dbReference>
<name>A0A2R6RII0_9APHY</name>
<evidence type="ECO:0000313" key="2">
    <source>
        <dbReference type="Proteomes" id="UP000186601"/>
    </source>
</evidence>
<accession>A0A2R6RII0</accession>
<dbReference type="AlphaFoldDB" id="A0A2R6RII0"/>
<comment type="caution">
    <text evidence="1">The sequence shown here is derived from an EMBL/GenBank/DDBJ whole genome shotgun (WGS) entry which is preliminary data.</text>
</comment>
<sequence>MSDVLDKSMIARPQAGAHQNSSVSSLHPKLITRECYLDFSHARRPHVYYGTATYSNLVDYGRVHQQQYRFPEGTHGFLYYHSPEWAPRLAGQLRFRITSSPNPASFSSGTDLKWHGIPWQRPLLALSRLRDFDAMEDILLRDGLVSKDTLLACDKSATLRSGVYGSSRLIYAFGQPFHMKLGWVFKLCVINTSGDKESTVDVLWWLPRIDVRKPMYPNGSAICCFELSKLPEHEGTRSIVIRVLKVVEPIIRTPQDVSDLHLPEIVEGGLLMKNMTEVIRYEVPEDEKRIHVLDKWGLRYLKEYPEAVGSFWPPSP</sequence>
<protein>
    <submittedName>
        <fullName evidence="1">Uncharacterized protein</fullName>
    </submittedName>
</protein>
<dbReference type="OrthoDB" id="2758168at2759"/>